<dbReference type="EMBL" id="CP159373">
    <property type="protein sequence ID" value="XCN71453.1"/>
    <property type="molecule type" value="Genomic_DNA"/>
</dbReference>
<protein>
    <recommendedName>
        <fullName evidence="3">NlpC/P60 family protein</fullName>
    </recommendedName>
</protein>
<dbReference type="AlphaFoldDB" id="A0AAU8LRC4"/>
<reference evidence="2" key="2">
    <citation type="submission" date="2024-06" db="EMBL/GenBank/DDBJ databases">
        <authorList>
            <person name="Plum-Jensen L.E."/>
            <person name="Schramm A."/>
            <person name="Marshall I.P.G."/>
        </authorList>
    </citation>
    <scope>NUCLEOTIDE SEQUENCE</scope>
    <source>
        <strain evidence="2">Rat1</strain>
    </source>
</reference>
<sequence length="288" mass="32022">MKRAITVGLLVLGSGFLLLWSVQHDGGASFFQDFGLGLTGQNTTSVVKIQPVVPPVIELIDKEQGSLRTRPRAGTEVESVMELAMEKPPIDESDALHVPSLPSSSFSSMGLALEVAGQGMLTTESESAKKENDTVEENQEEKSYDPAILDTVLCAEEKADSPALRVLQIGREMSLERKEVVQGGCWNYVDTVYNRAGYSEKKRQVVFQGGRETGLYADREMIRPGDWLFYINHDYREARHSAIFVDWLDYEKQIGLMLSYGGEGRGEPASYSAYNLSQVYNIIRPVKE</sequence>
<accession>A0AAU8LRC4</accession>
<name>A0AAU8LRC4_9BACT</name>
<organism evidence="2">
    <name type="scientific">Candidatus Electrothrix aestuarii</name>
    <dbReference type="NCBI Taxonomy" id="3062594"/>
    <lineage>
        <taxon>Bacteria</taxon>
        <taxon>Pseudomonadati</taxon>
        <taxon>Thermodesulfobacteriota</taxon>
        <taxon>Desulfobulbia</taxon>
        <taxon>Desulfobulbales</taxon>
        <taxon>Desulfobulbaceae</taxon>
        <taxon>Candidatus Electrothrix</taxon>
    </lineage>
</organism>
<evidence type="ECO:0000313" key="2">
    <source>
        <dbReference type="EMBL" id="XCN71453.1"/>
    </source>
</evidence>
<evidence type="ECO:0008006" key="3">
    <source>
        <dbReference type="Google" id="ProtNLM"/>
    </source>
</evidence>
<evidence type="ECO:0000256" key="1">
    <source>
        <dbReference type="SAM" id="MobiDB-lite"/>
    </source>
</evidence>
<dbReference type="KEGG" id="eaj:Q3M24_14145"/>
<gene>
    <name evidence="2" type="ORF">Q3M24_14145</name>
</gene>
<reference evidence="2" key="1">
    <citation type="journal article" date="2024" name="Syst. Appl. Microbiol.">
        <title>First single-strain enrichments of Electrothrix cable bacteria, description of E. aestuarii sp. nov. and E. rattekaaiensis sp. nov., and proposal of a cable bacteria taxonomy following the rules of the SeqCode.</title>
        <authorList>
            <person name="Plum-Jensen L.E."/>
            <person name="Schramm A."/>
            <person name="Marshall I.P.G."/>
        </authorList>
    </citation>
    <scope>NUCLEOTIDE SEQUENCE</scope>
    <source>
        <strain evidence="2">Rat1</strain>
    </source>
</reference>
<proteinExistence type="predicted"/>
<feature type="region of interest" description="Disordered" evidence="1">
    <location>
        <begin position="122"/>
        <end position="142"/>
    </location>
</feature>